<name>A0ABR0RTK5_9EURO</name>
<accession>A0ABR0RTK5</accession>
<feature type="compositionally biased region" description="Low complexity" evidence="1">
    <location>
        <begin position="175"/>
        <end position="185"/>
    </location>
</feature>
<dbReference type="GeneID" id="89996656"/>
<protein>
    <submittedName>
        <fullName evidence="2">Uncharacterized protein</fullName>
    </submittedName>
</protein>
<dbReference type="EMBL" id="JAVHJV010000003">
    <property type="protein sequence ID" value="KAK5943926.1"/>
    <property type="molecule type" value="Genomic_DNA"/>
</dbReference>
<keyword evidence="3" id="KW-1185">Reference proteome</keyword>
<evidence type="ECO:0000313" key="2">
    <source>
        <dbReference type="EMBL" id="KAK5943926.1"/>
    </source>
</evidence>
<proteinExistence type="predicted"/>
<dbReference type="RefSeq" id="XP_064732016.1">
    <property type="nucleotide sequence ID" value="XM_064871636.1"/>
</dbReference>
<evidence type="ECO:0000313" key="3">
    <source>
        <dbReference type="Proteomes" id="UP001334248"/>
    </source>
</evidence>
<sequence length="307" mass="32010">MRVLSYEYLITALCFSALPSGAFAGAILHGIIAPIAAMIGEGSVLFTGITNGVGLIGSDTVAGAVAGSLVRRARSKDWAKEEYSSSLSSASVSSASVASWSSIISVSEASVVSASSELAGLESAARASIASLTQAQAPPLTNDPALDVFTFGDTATKSAQPTKRGDPTARSVQPTTTSTTATDSTLLTRRMDLTRRTFSTNATGWPIAPAGVAQYYLDDCVLDLEAHFTTGGSFTVYQPDGEPETLQVDDVPQRCMVLANVMLPLADKAYPIAFGTASLKWLHVEEQEINGLKTFFNSNGTTPLPGA</sequence>
<evidence type="ECO:0000256" key="1">
    <source>
        <dbReference type="SAM" id="MobiDB-lite"/>
    </source>
</evidence>
<gene>
    <name evidence="2" type="ORF">PMZ80_003207</name>
</gene>
<dbReference type="Proteomes" id="UP001334248">
    <property type="component" value="Unassembled WGS sequence"/>
</dbReference>
<reference evidence="2 3" key="1">
    <citation type="journal article" date="2023" name="Res Sq">
        <title>Genomic and morphological characterization of Knufia obscura isolated from the Mars 2020 spacecraft assembly facility.</title>
        <authorList>
            <person name="Chander A.M."/>
            <person name="Teixeira M.M."/>
            <person name="Singh N.K."/>
            <person name="Williams M.P."/>
            <person name="Parker C.W."/>
            <person name="Leo P."/>
            <person name="Stajich J.E."/>
            <person name="Torok T."/>
            <person name="Tighe S."/>
            <person name="Mason C.E."/>
            <person name="Venkateswaran K."/>
        </authorList>
    </citation>
    <scope>NUCLEOTIDE SEQUENCE [LARGE SCALE GENOMIC DNA]</scope>
    <source>
        <strain evidence="2 3">CCFEE 5817</strain>
    </source>
</reference>
<organism evidence="2 3">
    <name type="scientific">Knufia obscura</name>
    <dbReference type="NCBI Taxonomy" id="1635080"/>
    <lineage>
        <taxon>Eukaryota</taxon>
        <taxon>Fungi</taxon>
        <taxon>Dikarya</taxon>
        <taxon>Ascomycota</taxon>
        <taxon>Pezizomycotina</taxon>
        <taxon>Eurotiomycetes</taxon>
        <taxon>Chaetothyriomycetidae</taxon>
        <taxon>Chaetothyriales</taxon>
        <taxon>Trichomeriaceae</taxon>
        <taxon>Knufia</taxon>
    </lineage>
</organism>
<comment type="caution">
    <text evidence="2">The sequence shown here is derived from an EMBL/GenBank/DDBJ whole genome shotgun (WGS) entry which is preliminary data.</text>
</comment>
<feature type="region of interest" description="Disordered" evidence="1">
    <location>
        <begin position="156"/>
        <end position="185"/>
    </location>
</feature>